<proteinExistence type="predicted"/>
<dbReference type="RefSeq" id="WP_377722605.1">
    <property type="nucleotide sequence ID" value="NZ_JBHSAM010000036.1"/>
</dbReference>
<evidence type="ECO:0000256" key="1">
    <source>
        <dbReference type="SAM" id="SignalP"/>
    </source>
</evidence>
<accession>A0ABV8KDB7</accession>
<gene>
    <name evidence="2" type="ORF">ACFOZ8_31045</name>
</gene>
<evidence type="ECO:0000313" key="2">
    <source>
        <dbReference type="EMBL" id="MFC4104065.1"/>
    </source>
</evidence>
<feature type="signal peptide" evidence="1">
    <location>
        <begin position="1"/>
        <end position="32"/>
    </location>
</feature>
<protein>
    <recommendedName>
        <fullName evidence="4">CYTH domain-containing protein</fullName>
    </recommendedName>
</protein>
<organism evidence="2 3">
    <name type="scientific">Paenibacillus xanthanilyticus</name>
    <dbReference type="NCBI Taxonomy" id="1783531"/>
    <lineage>
        <taxon>Bacteria</taxon>
        <taxon>Bacillati</taxon>
        <taxon>Bacillota</taxon>
        <taxon>Bacilli</taxon>
        <taxon>Bacillales</taxon>
        <taxon>Paenibacillaceae</taxon>
        <taxon>Paenibacillus</taxon>
    </lineage>
</organism>
<keyword evidence="1" id="KW-0732">Signal</keyword>
<dbReference type="EMBL" id="JBHSAM010000036">
    <property type="protein sequence ID" value="MFC4104065.1"/>
    <property type="molecule type" value="Genomic_DNA"/>
</dbReference>
<reference evidence="3" key="1">
    <citation type="journal article" date="2019" name="Int. J. Syst. Evol. Microbiol.">
        <title>The Global Catalogue of Microorganisms (GCM) 10K type strain sequencing project: providing services to taxonomists for standard genome sequencing and annotation.</title>
        <authorList>
            <consortium name="The Broad Institute Genomics Platform"/>
            <consortium name="The Broad Institute Genome Sequencing Center for Infectious Disease"/>
            <person name="Wu L."/>
            <person name="Ma J."/>
        </authorList>
    </citation>
    <scope>NUCLEOTIDE SEQUENCE [LARGE SCALE GENOMIC DNA]</scope>
    <source>
        <strain evidence="3">IBRC-M 10987</strain>
    </source>
</reference>
<keyword evidence="3" id="KW-1185">Reference proteome</keyword>
<evidence type="ECO:0000313" key="3">
    <source>
        <dbReference type="Proteomes" id="UP001595715"/>
    </source>
</evidence>
<name>A0ABV8KDB7_9BACL</name>
<evidence type="ECO:0008006" key="4">
    <source>
        <dbReference type="Google" id="ProtNLM"/>
    </source>
</evidence>
<dbReference type="Proteomes" id="UP001595715">
    <property type="component" value="Unassembled WGS sequence"/>
</dbReference>
<sequence length="287" mass="31079">MKTRTWTKRVAIMMVGAALLAPALPAQKPAQAAGANMTPTYEVKLLLNPNLVLGSDHKPTAALKSAFGLGSAAAIGVEYFDTDELDLNGEGWDVRFRKKASKSEFEINYKKRYPIVNGDINAALTQANQDGFDAGDEDFEAEIDWNYGKQTLSISTEATKSASGYSGTTLPSESKARSIAVDKMPSELADWNEDGWGEDTLENSRVHGPIAVSKHEGAFGSVETDLEIWPIRNAAGTGTEHIVEISFKTDSASEAASERAALIAYLQSQGWLITADSLKTQLILERY</sequence>
<feature type="chain" id="PRO_5046831222" description="CYTH domain-containing protein" evidence="1">
    <location>
        <begin position="33"/>
        <end position="287"/>
    </location>
</feature>
<comment type="caution">
    <text evidence="2">The sequence shown here is derived from an EMBL/GenBank/DDBJ whole genome shotgun (WGS) entry which is preliminary data.</text>
</comment>